<name>A0AAW2YZM8_9EUKA</name>
<feature type="compositionally biased region" description="Acidic residues" evidence="1">
    <location>
        <begin position="405"/>
        <end position="414"/>
    </location>
</feature>
<keyword evidence="3" id="KW-0732">Signal</keyword>
<evidence type="ECO:0000313" key="6">
    <source>
        <dbReference type="Proteomes" id="UP001431209"/>
    </source>
</evidence>
<feature type="domain" description="Phosphodiester glycosidase" evidence="4">
    <location>
        <begin position="131"/>
        <end position="305"/>
    </location>
</feature>
<keyword evidence="2" id="KW-0812">Transmembrane</keyword>
<keyword evidence="6" id="KW-1185">Reference proteome</keyword>
<accession>A0AAW2YZM8</accession>
<dbReference type="PANTHER" id="PTHR40446:SF2">
    <property type="entry name" value="N-ACETYLGLUCOSAMINE-1-PHOSPHODIESTER ALPHA-N-ACETYLGLUCOSAMINIDASE"/>
    <property type="match status" value="1"/>
</dbReference>
<keyword evidence="2" id="KW-1133">Transmembrane helix</keyword>
<dbReference type="InterPro" id="IPR018711">
    <property type="entry name" value="NAGPA"/>
</dbReference>
<feature type="chain" id="PRO_5043475554" evidence="3">
    <location>
        <begin position="18"/>
        <end position="447"/>
    </location>
</feature>
<comment type="caution">
    <text evidence="5">The sequence shown here is derived from an EMBL/GenBank/DDBJ whole genome shotgun (WGS) entry which is preliminary data.</text>
</comment>
<keyword evidence="2" id="KW-0472">Membrane</keyword>
<proteinExistence type="predicted"/>
<evidence type="ECO:0000313" key="5">
    <source>
        <dbReference type="EMBL" id="KAL0482928.1"/>
    </source>
</evidence>
<dbReference type="AlphaFoldDB" id="A0AAW2YZM8"/>
<dbReference type="Proteomes" id="UP001431209">
    <property type="component" value="Unassembled WGS sequence"/>
</dbReference>
<evidence type="ECO:0000256" key="1">
    <source>
        <dbReference type="SAM" id="MobiDB-lite"/>
    </source>
</evidence>
<reference evidence="5 6" key="1">
    <citation type="submission" date="2024-03" db="EMBL/GenBank/DDBJ databases">
        <title>The Acrasis kona genome and developmental transcriptomes reveal deep origins of eukaryotic multicellular pathways.</title>
        <authorList>
            <person name="Sheikh S."/>
            <person name="Fu C.-J."/>
            <person name="Brown M.W."/>
            <person name="Baldauf S.L."/>
        </authorList>
    </citation>
    <scope>NUCLEOTIDE SEQUENCE [LARGE SCALE GENOMIC DNA]</scope>
    <source>
        <strain evidence="5 6">ATCC MYA-3509</strain>
    </source>
</reference>
<organism evidence="5 6">
    <name type="scientific">Acrasis kona</name>
    <dbReference type="NCBI Taxonomy" id="1008807"/>
    <lineage>
        <taxon>Eukaryota</taxon>
        <taxon>Discoba</taxon>
        <taxon>Heterolobosea</taxon>
        <taxon>Tetramitia</taxon>
        <taxon>Eutetramitia</taxon>
        <taxon>Acrasidae</taxon>
        <taxon>Acrasis</taxon>
    </lineage>
</organism>
<feature type="signal peptide" evidence="3">
    <location>
        <begin position="1"/>
        <end position="17"/>
    </location>
</feature>
<protein>
    <submittedName>
        <fullName evidence="5">N-acetylglucosamine-1-phosphodiester alpha-N-acetylglucosaminidase</fullName>
    </submittedName>
</protein>
<feature type="transmembrane region" description="Helical" evidence="2">
    <location>
        <begin position="366"/>
        <end position="393"/>
    </location>
</feature>
<dbReference type="PANTHER" id="PTHR40446">
    <property type="entry name" value="N-ACETYLGLUCOSAMINE-1-PHOSPHODIESTER ALPHA-N-ACETYLGLUCOSAMINIDASE"/>
    <property type="match status" value="1"/>
</dbReference>
<dbReference type="EMBL" id="JAOPGA020000910">
    <property type="protein sequence ID" value="KAL0482928.1"/>
    <property type="molecule type" value="Genomic_DNA"/>
</dbReference>
<evidence type="ECO:0000256" key="2">
    <source>
        <dbReference type="SAM" id="Phobius"/>
    </source>
</evidence>
<dbReference type="Pfam" id="PF09992">
    <property type="entry name" value="NAGPA"/>
    <property type="match status" value="1"/>
</dbReference>
<gene>
    <name evidence="5" type="ORF">AKO1_010373</name>
</gene>
<evidence type="ECO:0000256" key="3">
    <source>
        <dbReference type="SAM" id="SignalP"/>
    </source>
</evidence>
<evidence type="ECO:0000259" key="4">
    <source>
        <dbReference type="Pfam" id="PF09992"/>
    </source>
</evidence>
<dbReference type="GO" id="GO:0033299">
    <property type="term" value="P:secretion of lysosomal enzymes"/>
    <property type="evidence" value="ECO:0007669"/>
    <property type="project" value="TreeGrafter"/>
</dbReference>
<sequence>MLWSLLPIVFFICFSSAINNSYVDIASRPYYFQDTHGPILKKSLGRSAGNIQEDYIVHKIHSGNSTKRPKYDFYELGKDFTTKKHDGVDLVNGKYIRLHNPLKHFSILEPANTCKNKTAHTVKETATKAKKCIVATNAGFFNVHTHECLGNVISNSQLVQSTTNRNANFGITKKGNYYVGYMTPETPKANQDEFVNLVSGVIWLIRDGKNYVKESEKLEFEGTQASGSINYFVNLRSSRIGLGHDAEGRLVIVQFDGDGNHDKGLNLHELAELMIGMGVINAINLDGGGSTTVVHHNYVANAVSDGADSCPHLPSDLLFREMIRCERKVTTITCIHNDVDLDDSKNNQNKELLPDCKTVDEKTTRFIVLGASGVLVFLLLLIIVLMVMSIVICCRNEKDKPFYDSLDESDEDPIESMPMQEFMNDEQSSPANDVELEVIVTPSTSTQ</sequence>
<feature type="region of interest" description="Disordered" evidence="1">
    <location>
        <begin position="403"/>
        <end position="433"/>
    </location>
</feature>